<name>A0ACB5TU53_CANBO</name>
<evidence type="ECO:0000313" key="1">
    <source>
        <dbReference type="EMBL" id="GME94653.1"/>
    </source>
</evidence>
<protein>
    <submittedName>
        <fullName evidence="1">Unnamed protein product</fullName>
    </submittedName>
</protein>
<reference evidence="1" key="1">
    <citation type="submission" date="2023-04" db="EMBL/GenBank/DDBJ databases">
        <title>Candida boidinii NBRC 1967.</title>
        <authorList>
            <person name="Ichikawa N."/>
            <person name="Sato H."/>
            <person name="Tonouchi N."/>
        </authorList>
    </citation>
    <scope>NUCLEOTIDE SEQUENCE</scope>
    <source>
        <strain evidence="1">NBRC 1967</strain>
    </source>
</reference>
<comment type="caution">
    <text evidence="1">The sequence shown here is derived from an EMBL/GenBank/DDBJ whole genome shotgun (WGS) entry which is preliminary data.</text>
</comment>
<organism evidence="1 2">
    <name type="scientific">Candida boidinii</name>
    <name type="common">Yeast</name>
    <dbReference type="NCBI Taxonomy" id="5477"/>
    <lineage>
        <taxon>Eukaryota</taxon>
        <taxon>Fungi</taxon>
        <taxon>Dikarya</taxon>
        <taxon>Ascomycota</taxon>
        <taxon>Saccharomycotina</taxon>
        <taxon>Pichiomycetes</taxon>
        <taxon>Pichiales</taxon>
        <taxon>Pichiaceae</taxon>
        <taxon>Ogataea</taxon>
        <taxon>Ogataea/Candida clade</taxon>
    </lineage>
</organism>
<accession>A0ACB5TU53</accession>
<proteinExistence type="predicted"/>
<sequence>MVGKYGSPADIEKWYKFTDDVSDPALFETWKPKIKTYLENLDKETLKEYRVSESDIPSDLDSKPFNFVKYLYEKKPLSDKELEITDLTSTELSKKIESKELSSVEVLKAFAHRAIIGQQFTNFACEFFINEAIKRAEELDEILAKTGKTVGPLHGIPISLKEQIGYAGKITHGGWVGWLDNVPKEDAATIKVLKKLGAVLYVRTNQPQSLMHLDSNNNITGRSRNPYNSLLTPGGSSGGEGACVSFGGSPLGVGTDIGGSIRAPAAFAGCWGLRPSTRRISCLGGVSSGKGQETVVAVAGPLSRSIDDIELFMKSYINEGKPWDFDPWCIPVTWRDVPVPKATDLKVAIMYDDGIVKPHPPITRGLKHVAEKLAAAGVEVIEFDPIRTQEAFDNVHEIYTCDGNFAQKEMLKPSGEPILPLTKWALSMGTGDKLLTIPENRDLTYTRDSLRKDYLEYFVNNKVDFIISPTYVGTAPVCVEDGIAGPYYWGYTSLWNILDLPTLVFPTGLQQDPSIDVKDESYKSRSEIEQLEQDKYIPELFVDAPINLQLTARRYYDEETVAAGKLIKEILGLKN</sequence>
<keyword evidence="2" id="KW-1185">Reference proteome</keyword>
<dbReference type="EMBL" id="BSXV01002025">
    <property type="protein sequence ID" value="GME94653.1"/>
    <property type="molecule type" value="Genomic_DNA"/>
</dbReference>
<gene>
    <name evidence="1" type="ORF">Cboi01_000360000</name>
</gene>
<evidence type="ECO:0000313" key="2">
    <source>
        <dbReference type="Proteomes" id="UP001165101"/>
    </source>
</evidence>
<dbReference type="Proteomes" id="UP001165101">
    <property type="component" value="Unassembled WGS sequence"/>
</dbReference>